<feature type="transmembrane region" description="Helical" evidence="7">
    <location>
        <begin position="180"/>
        <end position="200"/>
    </location>
</feature>
<dbReference type="SUPFAM" id="SSF103473">
    <property type="entry name" value="MFS general substrate transporter"/>
    <property type="match status" value="1"/>
</dbReference>
<feature type="transmembrane region" description="Helical" evidence="7">
    <location>
        <begin position="381"/>
        <end position="405"/>
    </location>
</feature>
<feature type="transmembrane region" description="Helical" evidence="7">
    <location>
        <begin position="49"/>
        <end position="68"/>
    </location>
</feature>
<dbReference type="AlphaFoldDB" id="A0AAD7HX39"/>
<dbReference type="GO" id="GO:0012505">
    <property type="term" value="C:endomembrane system"/>
    <property type="evidence" value="ECO:0007669"/>
    <property type="project" value="UniProtKB-SubCell"/>
</dbReference>
<comment type="similarity">
    <text evidence="2">Belongs to the major facilitator superfamily.</text>
</comment>
<dbReference type="InterPro" id="IPR036259">
    <property type="entry name" value="MFS_trans_sf"/>
</dbReference>
<accession>A0AAD7HX39</accession>
<dbReference type="GO" id="GO:0022857">
    <property type="term" value="F:transmembrane transporter activity"/>
    <property type="evidence" value="ECO:0007669"/>
    <property type="project" value="InterPro"/>
</dbReference>
<protein>
    <submittedName>
        <fullName evidence="9">MFS general substrate transporter</fullName>
    </submittedName>
</protein>
<feature type="transmembrane region" description="Helical" evidence="7">
    <location>
        <begin position="141"/>
        <end position="159"/>
    </location>
</feature>
<evidence type="ECO:0000256" key="6">
    <source>
        <dbReference type="ARBA" id="ARBA00023136"/>
    </source>
</evidence>
<keyword evidence="4 7" id="KW-0812">Transmembrane</keyword>
<feature type="transmembrane region" description="Helical" evidence="7">
    <location>
        <begin position="262"/>
        <end position="285"/>
    </location>
</feature>
<evidence type="ECO:0000256" key="7">
    <source>
        <dbReference type="SAM" id="Phobius"/>
    </source>
</evidence>
<feature type="transmembrane region" description="Helical" evidence="7">
    <location>
        <begin position="331"/>
        <end position="361"/>
    </location>
</feature>
<feature type="transmembrane region" description="Helical" evidence="7">
    <location>
        <begin position="206"/>
        <end position="227"/>
    </location>
</feature>
<dbReference type="PANTHER" id="PTHR23514:SF3">
    <property type="entry name" value="BYPASS OF STOP CODON PROTEIN 6"/>
    <property type="match status" value="1"/>
</dbReference>
<reference evidence="9" key="1">
    <citation type="submission" date="2023-03" db="EMBL/GenBank/DDBJ databases">
        <title>Massive genome expansion in bonnet fungi (Mycena s.s.) driven by repeated elements and novel gene families across ecological guilds.</title>
        <authorList>
            <consortium name="Lawrence Berkeley National Laboratory"/>
            <person name="Harder C.B."/>
            <person name="Miyauchi S."/>
            <person name="Viragh M."/>
            <person name="Kuo A."/>
            <person name="Thoen E."/>
            <person name="Andreopoulos B."/>
            <person name="Lu D."/>
            <person name="Skrede I."/>
            <person name="Drula E."/>
            <person name="Henrissat B."/>
            <person name="Morin E."/>
            <person name="Kohler A."/>
            <person name="Barry K."/>
            <person name="LaButti K."/>
            <person name="Morin E."/>
            <person name="Salamov A."/>
            <person name="Lipzen A."/>
            <person name="Mereny Z."/>
            <person name="Hegedus B."/>
            <person name="Baldrian P."/>
            <person name="Stursova M."/>
            <person name="Weitz H."/>
            <person name="Taylor A."/>
            <person name="Grigoriev I.V."/>
            <person name="Nagy L.G."/>
            <person name="Martin F."/>
            <person name="Kauserud H."/>
        </authorList>
    </citation>
    <scope>NUCLEOTIDE SEQUENCE</scope>
    <source>
        <strain evidence="9">CBHHK188m</strain>
    </source>
</reference>
<dbReference type="Pfam" id="PF07690">
    <property type="entry name" value="MFS_1"/>
    <property type="match status" value="1"/>
</dbReference>
<comment type="caution">
    <text evidence="9">The sequence shown here is derived from an EMBL/GenBank/DDBJ whole genome shotgun (WGS) entry which is preliminary data.</text>
</comment>
<evidence type="ECO:0000256" key="1">
    <source>
        <dbReference type="ARBA" id="ARBA00004127"/>
    </source>
</evidence>
<evidence type="ECO:0000256" key="4">
    <source>
        <dbReference type="ARBA" id="ARBA00022692"/>
    </source>
</evidence>
<proteinExistence type="inferred from homology"/>
<sequence>MAMESEGVEILPPAVYPPAVSASPDVPTKDLKVEPKSPGPLYQPSQRQILLGQCQTIALCFAVFLAGWNDGTVGPLLPRIQEVYHVGYLIVSLVFVFQSLGSIAGAVVTISLTQRLGFGKLLLLGPVFQVIGYSLQAAALPFPVFCLSCFLNGIGVSILDAQGNGYVASFLRSPETRMGFVQAAYGAGIFAAPLVSTQFAQLEHWSFHYLVSLGLTLSNMLVLFLVFRGKTQDECLAQLGQPAVAKGESEQSHMRQILSMKALHIMALFLFVHVGVGVAIAGWTVTFMVTLRGGGASSGYIAAGFAGGVTLGRIVLIWLNKKIGANRSVYIYSTIAIGLQLVIWLVPSLIGGAVAVAFVGLLTGPIYPLALNRAAKLFPPWLLTATMSWMAAMATVGGAVVPFMAGAISSRAGIKSLEPIILAMMVTMLFLWMLVPKHI</sequence>
<evidence type="ECO:0000256" key="2">
    <source>
        <dbReference type="ARBA" id="ARBA00008335"/>
    </source>
</evidence>
<dbReference type="PANTHER" id="PTHR23514">
    <property type="entry name" value="BYPASS OF STOP CODON PROTEIN 6"/>
    <property type="match status" value="1"/>
</dbReference>
<keyword evidence="5 7" id="KW-1133">Transmembrane helix</keyword>
<dbReference type="EMBL" id="JARJLG010000200">
    <property type="protein sequence ID" value="KAJ7729062.1"/>
    <property type="molecule type" value="Genomic_DNA"/>
</dbReference>
<keyword evidence="3" id="KW-0813">Transport</keyword>
<evidence type="ECO:0000256" key="5">
    <source>
        <dbReference type="ARBA" id="ARBA00022989"/>
    </source>
</evidence>
<dbReference type="FunFam" id="1.20.1250.20:FF:000286">
    <property type="entry name" value="MFS efflux transporter"/>
    <property type="match status" value="1"/>
</dbReference>
<gene>
    <name evidence="9" type="ORF">DFH07DRAFT_850434</name>
</gene>
<feature type="transmembrane region" description="Helical" evidence="7">
    <location>
        <begin position="417"/>
        <end position="435"/>
    </location>
</feature>
<dbReference type="InterPro" id="IPR051788">
    <property type="entry name" value="MFS_Transporter"/>
</dbReference>
<evidence type="ECO:0000259" key="8">
    <source>
        <dbReference type="PROSITE" id="PS50850"/>
    </source>
</evidence>
<name>A0AAD7HX39_9AGAR</name>
<dbReference type="PROSITE" id="PS50850">
    <property type="entry name" value="MFS"/>
    <property type="match status" value="1"/>
</dbReference>
<dbReference type="Gene3D" id="1.20.1250.20">
    <property type="entry name" value="MFS general substrate transporter like domains"/>
    <property type="match status" value="2"/>
</dbReference>
<evidence type="ECO:0000313" key="10">
    <source>
        <dbReference type="Proteomes" id="UP001215280"/>
    </source>
</evidence>
<organism evidence="9 10">
    <name type="scientific">Mycena maculata</name>
    <dbReference type="NCBI Taxonomy" id="230809"/>
    <lineage>
        <taxon>Eukaryota</taxon>
        <taxon>Fungi</taxon>
        <taxon>Dikarya</taxon>
        <taxon>Basidiomycota</taxon>
        <taxon>Agaricomycotina</taxon>
        <taxon>Agaricomycetes</taxon>
        <taxon>Agaricomycetidae</taxon>
        <taxon>Agaricales</taxon>
        <taxon>Marasmiineae</taxon>
        <taxon>Mycenaceae</taxon>
        <taxon>Mycena</taxon>
    </lineage>
</organism>
<evidence type="ECO:0000313" key="9">
    <source>
        <dbReference type="EMBL" id="KAJ7729062.1"/>
    </source>
</evidence>
<evidence type="ECO:0000256" key="3">
    <source>
        <dbReference type="ARBA" id="ARBA00022448"/>
    </source>
</evidence>
<feature type="domain" description="Major facilitator superfamily (MFS) profile" evidence="8">
    <location>
        <begin position="55"/>
        <end position="439"/>
    </location>
</feature>
<dbReference type="Proteomes" id="UP001215280">
    <property type="component" value="Unassembled WGS sequence"/>
</dbReference>
<feature type="transmembrane region" description="Helical" evidence="7">
    <location>
        <begin position="297"/>
        <end position="319"/>
    </location>
</feature>
<comment type="subcellular location">
    <subcellularLocation>
        <location evidence="1">Endomembrane system</location>
        <topology evidence="1">Multi-pass membrane protein</topology>
    </subcellularLocation>
</comment>
<feature type="transmembrane region" description="Helical" evidence="7">
    <location>
        <begin position="88"/>
        <end position="110"/>
    </location>
</feature>
<keyword evidence="10" id="KW-1185">Reference proteome</keyword>
<dbReference type="GO" id="GO:0016020">
    <property type="term" value="C:membrane"/>
    <property type="evidence" value="ECO:0007669"/>
    <property type="project" value="TreeGrafter"/>
</dbReference>
<keyword evidence="6 7" id="KW-0472">Membrane</keyword>
<dbReference type="InterPro" id="IPR020846">
    <property type="entry name" value="MFS_dom"/>
</dbReference>
<dbReference type="InterPro" id="IPR011701">
    <property type="entry name" value="MFS"/>
</dbReference>